<dbReference type="AlphaFoldDB" id="A0A2N6SDA4"/>
<comment type="caution">
    <text evidence="1">The sequence shown here is derived from an EMBL/GenBank/DDBJ whole genome shotgun (WGS) entry which is preliminary data.</text>
</comment>
<name>A0A2N6SDA4_9BACL</name>
<protein>
    <submittedName>
        <fullName evidence="1">Phage holin</fullName>
    </submittedName>
</protein>
<sequence length="88" mass="9882">MINWKVRFKNKRFVLTFVAGLLVLIKQLATIFGYDLHIEHLSDNVNNVIDTVFTLLTALGVAGIVNDPTTKGFSDSEQALSYKEPKQD</sequence>
<dbReference type="EMBL" id="PNGT01000009">
    <property type="protein sequence ID" value="PMC51910.1"/>
    <property type="molecule type" value="Genomic_DNA"/>
</dbReference>
<dbReference type="NCBIfam" id="TIGR01598">
    <property type="entry name" value="holin_phiLC3"/>
    <property type="match status" value="1"/>
</dbReference>
<evidence type="ECO:0000313" key="2">
    <source>
        <dbReference type="Proteomes" id="UP000235670"/>
    </source>
</evidence>
<reference evidence="1 2" key="1">
    <citation type="submission" date="2017-09" db="EMBL/GenBank/DDBJ databases">
        <title>Bacterial strain isolated from the female urinary microbiota.</title>
        <authorList>
            <person name="Thomas-White K."/>
            <person name="Kumar N."/>
            <person name="Forster S."/>
            <person name="Putonti C."/>
            <person name="Lawley T."/>
            <person name="Wolfe A.J."/>
        </authorList>
    </citation>
    <scope>NUCLEOTIDE SEQUENCE [LARGE SCALE GENOMIC DNA]</scope>
    <source>
        <strain evidence="1 2">UMB0186</strain>
    </source>
</reference>
<dbReference type="RefSeq" id="WP_102190204.1">
    <property type="nucleotide sequence ID" value="NZ_PNGT01000009.1"/>
</dbReference>
<dbReference type="InterPro" id="IPR006485">
    <property type="entry name" value="Phage-like_holin"/>
</dbReference>
<organism evidence="1 2">
    <name type="scientific">Gemella sanguinis</name>
    <dbReference type="NCBI Taxonomy" id="84135"/>
    <lineage>
        <taxon>Bacteria</taxon>
        <taxon>Bacillati</taxon>
        <taxon>Bacillota</taxon>
        <taxon>Bacilli</taxon>
        <taxon>Bacillales</taxon>
        <taxon>Gemellaceae</taxon>
        <taxon>Gemella</taxon>
    </lineage>
</organism>
<gene>
    <name evidence="1" type="ORF">CJ218_07875</name>
</gene>
<evidence type="ECO:0000313" key="1">
    <source>
        <dbReference type="EMBL" id="PMC51910.1"/>
    </source>
</evidence>
<dbReference type="Proteomes" id="UP000235670">
    <property type="component" value="Unassembled WGS sequence"/>
</dbReference>
<accession>A0A2N6SDA4</accession>
<dbReference type="Pfam" id="PF04531">
    <property type="entry name" value="Phage_holin_1"/>
    <property type="match status" value="1"/>
</dbReference>
<dbReference type="OrthoDB" id="3176072at2"/>
<proteinExistence type="predicted"/>